<feature type="transmembrane region" description="Helical" evidence="1">
    <location>
        <begin position="39"/>
        <end position="60"/>
    </location>
</feature>
<sequence>MLSDHDEIAETSTRSQLVVVREVTAPTCFTGEVLRHVAFITYAITILTWFFEDGLFGMCLQYERAKLTRSIVKQMRKGPSRWHAERSAGLGALVPSMDDGNGPANGSPDVETWSTWPHDQTKIAARHVRGALTWPCQCA</sequence>
<dbReference type="Proteomes" id="UP000800039">
    <property type="component" value="Unassembled WGS sequence"/>
</dbReference>
<keyword evidence="1" id="KW-1133">Transmembrane helix</keyword>
<evidence type="ECO:0000313" key="3">
    <source>
        <dbReference type="Proteomes" id="UP000800039"/>
    </source>
</evidence>
<dbReference type="EMBL" id="ML976616">
    <property type="protein sequence ID" value="KAF1846698.1"/>
    <property type="molecule type" value="Genomic_DNA"/>
</dbReference>
<dbReference type="RefSeq" id="XP_040789261.1">
    <property type="nucleotide sequence ID" value="XM_040926668.1"/>
</dbReference>
<accession>A0A9P4L9S4</accession>
<keyword evidence="3" id="KW-1185">Reference proteome</keyword>
<name>A0A9P4L9S4_9PLEO</name>
<organism evidence="2 3">
    <name type="scientific">Cucurbitaria berberidis CBS 394.84</name>
    <dbReference type="NCBI Taxonomy" id="1168544"/>
    <lineage>
        <taxon>Eukaryota</taxon>
        <taxon>Fungi</taxon>
        <taxon>Dikarya</taxon>
        <taxon>Ascomycota</taxon>
        <taxon>Pezizomycotina</taxon>
        <taxon>Dothideomycetes</taxon>
        <taxon>Pleosporomycetidae</taxon>
        <taxon>Pleosporales</taxon>
        <taxon>Pleosporineae</taxon>
        <taxon>Cucurbitariaceae</taxon>
        <taxon>Cucurbitaria</taxon>
    </lineage>
</organism>
<evidence type="ECO:0000313" key="2">
    <source>
        <dbReference type="EMBL" id="KAF1846698.1"/>
    </source>
</evidence>
<keyword evidence="1" id="KW-0812">Transmembrane</keyword>
<protein>
    <submittedName>
        <fullName evidence="2">Uncharacterized protein</fullName>
    </submittedName>
</protein>
<evidence type="ECO:0000256" key="1">
    <source>
        <dbReference type="SAM" id="Phobius"/>
    </source>
</evidence>
<keyword evidence="1" id="KW-0472">Membrane</keyword>
<dbReference type="AlphaFoldDB" id="A0A9P4L9S4"/>
<gene>
    <name evidence="2" type="ORF">K460DRAFT_128652</name>
</gene>
<reference evidence="2" key="1">
    <citation type="submission" date="2020-01" db="EMBL/GenBank/DDBJ databases">
        <authorList>
            <consortium name="DOE Joint Genome Institute"/>
            <person name="Haridas S."/>
            <person name="Albert R."/>
            <person name="Binder M."/>
            <person name="Bloem J."/>
            <person name="Labutti K."/>
            <person name="Salamov A."/>
            <person name="Andreopoulos B."/>
            <person name="Baker S.E."/>
            <person name="Barry K."/>
            <person name="Bills G."/>
            <person name="Bluhm B.H."/>
            <person name="Cannon C."/>
            <person name="Castanera R."/>
            <person name="Culley D.E."/>
            <person name="Daum C."/>
            <person name="Ezra D."/>
            <person name="Gonzalez J.B."/>
            <person name="Henrissat B."/>
            <person name="Kuo A."/>
            <person name="Liang C."/>
            <person name="Lipzen A."/>
            <person name="Lutzoni F."/>
            <person name="Magnuson J."/>
            <person name="Mondo S."/>
            <person name="Nolan M."/>
            <person name="Ohm R."/>
            <person name="Pangilinan J."/>
            <person name="Park H.-J."/>
            <person name="Ramirez L."/>
            <person name="Alfaro M."/>
            <person name="Sun H."/>
            <person name="Tritt A."/>
            <person name="Yoshinaga Y."/>
            <person name="Zwiers L.-H."/>
            <person name="Turgeon B.G."/>
            <person name="Goodwin S.B."/>
            <person name="Spatafora J.W."/>
            <person name="Crous P.W."/>
            <person name="Grigoriev I.V."/>
        </authorList>
    </citation>
    <scope>NUCLEOTIDE SEQUENCE</scope>
    <source>
        <strain evidence="2">CBS 394.84</strain>
    </source>
</reference>
<comment type="caution">
    <text evidence="2">The sequence shown here is derived from an EMBL/GenBank/DDBJ whole genome shotgun (WGS) entry which is preliminary data.</text>
</comment>
<proteinExistence type="predicted"/>
<dbReference type="GeneID" id="63843920"/>